<dbReference type="Proteomes" id="UP000229227">
    <property type="component" value="Unassembled WGS sequence"/>
</dbReference>
<protein>
    <recommendedName>
        <fullName evidence="3">Metallopeptidase domain-containing protein</fullName>
    </recommendedName>
</protein>
<gene>
    <name evidence="1" type="ORF">COS91_06600</name>
</gene>
<comment type="caution">
    <text evidence="1">The sequence shown here is derived from an EMBL/GenBank/DDBJ whole genome shotgun (WGS) entry which is preliminary data.</text>
</comment>
<reference evidence="2" key="1">
    <citation type="submission" date="2017-09" db="EMBL/GenBank/DDBJ databases">
        <title>Depth-based differentiation of microbial function through sediment-hosted aquifers and enrichment of novel symbionts in the deep terrestrial subsurface.</title>
        <authorList>
            <person name="Probst A.J."/>
            <person name="Ladd B."/>
            <person name="Jarett J.K."/>
            <person name="Geller-Mcgrath D.E."/>
            <person name="Sieber C.M.K."/>
            <person name="Emerson J.B."/>
            <person name="Anantharaman K."/>
            <person name="Thomas B.C."/>
            <person name="Malmstrom R."/>
            <person name="Stieglmeier M."/>
            <person name="Klingl A."/>
            <person name="Woyke T."/>
            <person name="Ryan C.M."/>
            <person name="Banfield J.F."/>
        </authorList>
    </citation>
    <scope>NUCLEOTIDE SEQUENCE [LARGE SCALE GENOMIC DNA]</scope>
</reference>
<organism evidence="1 2">
    <name type="scientific">Candidatus Desantisbacteria bacterium CG07_land_8_20_14_0_80_39_15</name>
    <dbReference type="NCBI Taxonomy" id="1974549"/>
    <lineage>
        <taxon>Bacteria</taxon>
        <taxon>Candidatus Desantisiibacteriota</taxon>
    </lineage>
</organism>
<evidence type="ECO:0008006" key="3">
    <source>
        <dbReference type="Google" id="ProtNLM"/>
    </source>
</evidence>
<name>A0A2M6ZF87_9BACT</name>
<accession>A0A2M6ZF87</accession>
<dbReference type="AlphaFoldDB" id="A0A2M6ZF87"/>
<sequence>MEKTALNHKLVEACSGLGINLLDAAKYVRISDLPQIACWGHDESTGEYYIFVNPKILRFPVELIQIVLRHELLHHAGYNDMRGATDRDLYNVCLDIAVNRILTLAYEKQMKAICRRMYPQESINTILTLGRPDINPEQIEDENLKCLWKEIWENPQVPSPSSLYYRLLFMKGDRGQKLNPFSGRKDKEIIFRMKPVEDKEGKDKFETLAKGTIKGMLDKVMERSAFSRELSKVFRKILVGKEGVDIDGVSNFIRRLDTRQQLDATASRIINSLNGRPQNQLYPYRLSKLGLVYVACGITKILPLYHNLVPEGRKPRLGIYIDTSPSMDEYKKMEVFLVDKLKEDFPTTIYAFSGSVQEITTKEFAEGDYPSGYSTSFDSVVEHLCDNTYDAGVVFTDGESGIYEKNKNKFKASHKKLFTVYFTNDGDKPTSDLDEISIESMAIRNSACSA</sequence>
<proteinExistence type="predicted"/>
<evidence type="ECO:0000313" key="2">
    <source>
        <dbReference type="Proteomes" id="UP000229227"/>
    </source>
</evidence>
<dbReference type="EMBL" id="PEWN01000106">
    <property type="protein sequence ID" value="PIU51046.1"/>
    <property type="molecule type" value="Genomic_DNA"/>
</dbReference>
<evidence type="ECO:0000313" key="1">
    <source>
        <dbReference type="EMBL" id="PIU51046.1"/>
    </source>
</evidence>